<dbReference type="AlphaFoldDB" id="A0A211YLP4"/>
<keyword evidence="2" id="KW-1185">Reference proteome</keyword>
<comment type="caution">
    <text evidence="1">The sequence shown here is derived from an EMBL/GenBank/DDBJ whole genome shotgun (WGS) entry which is preliminary data.</text>
</comment>
<evidence type="ECO:0000313" key="1">
    <source>
        <dbReference type="EMBL" id="OWJ53973.1"/>
    </source>
</evidence>
<gene>
    <name evidence="1" type="ORF">Pdsh_08825</name>
</gene>
<protein>
    <submittedName>
        <fullName evidence="1">Uncharacterized protein</fullName>
    </submittedName>
</protein>
<name>A0A211YLP4_9CREN</name>
<reference evidence="1 2" key="1">
    <citation type="submission" date="2017-05" db="EMBL/GenBank/DDBJ databases">
        <title>The draft genome of the hyperthermophilic archaeon 'Pyrodictium delaneyi strain Hulk', an iron and nitrate reducer, reveals the capacity for sulfate reduction.</title>
        <authorList>
            <person name="Demey L.M."/>
            <person name="Miller C."/>
            <person name="Manzella M."/>
            <person name="Reguera G."/>
            <person name="Kashefi K."/>
        </authorList>
    </citation>
    <scope>NUCLEOTIDE SEQUENCE [LARGE SCALE GENOMIC DNA]</scope>
    <source>
        <strain evidence="1 2">Hulk</strain>
    </source>
</reference>
<sequence>MRSGDAMKTIERILRIPGGKTLELSITVDKECKIIRVTISGDFFIYPSEALEQLESMLKGCNNIVCIEERIRSIAESTEALGFTWGQLTSSLIELYHELCRL</sequence>
<organism evidence="1 2">
    <name type="scientific">Pyrodictium delaneyi</name>
    <dbReference type="NCBI Taxonomy" id="1273541"/>
    <lineage>
        <taxon>Archaea</taxon>
        <taxon>Thermoproteota</taxon>
        <taxon>Thermoprotei</taxon>
        <taxon>Desulfurococcales</taxon>
        <taxon>Pyrodictiaceae</taxon>
        <taxon>Pyrodictium</taxon>
    </lineage>
</organism>
<dbReference type="EMBL" id="NCQP01000007">
    <property type="protein sequence ID" value="OWJ53973.1"/>
    <property type="molecule type" value="Genomic_DNA"/>
</dbReference>
<dbReference type="Proteomes" id="UP000196694">
    <property type="component" value="Unassembled WGS sequence"/>
</dbReference>
<accession>A0A211YLP4</accession>
<evidence type="ECO:0000313" key="2">
    <source>
        <dbReference type="Proteomes" id="UP000196694"/>
    </source>
</evidence>
<dbReference type="UniPathway" id="UPA00537">
    <property type="reaction ID" value="UER00594"/>
</dbReference>
<proteinExistence type="predicted"/>
<dbReference type="Gene3D" id="3.30.390.50">
    <property type="entry name" value="CO dehydrogenase flavoprotein, C-terminal domain"/>
    <property type="match status" value="1"/>
</dbReference>
<dbReference type="SUPFAM" id="SSF82649">
    <property type="entry name" value="SufE/NifU"/>
    <property type="match status" value="1"/>
</dbReference>